<sequence length="217" mass="24184">MMPHRNHSYRERLPTVSDARAVRTRASLRQALLTLLETRTMDQIGIRDIAAQAGIGYATFYRHHQTKEALLDDLAAEEILRLNERVVPLMEARRTKAASEALFRYVDQNRALWATFLTGGAAGKLREALLKAALAIAAARTRPSEWSLIELATRLLVGGTVEFLAWWVREAQAMPIRQAAELHAQVVVMPVLGKLTDPGRNKTLGVARPSRTGRRAS</sequence>
<keyword evidence="5" id="KW-1185">Reference proteome</keyword>
<dbReference type="InterPro" id="IPR001647">
    <property type="entry name" value="HTH_TetR"/>
</dbReference>
<feature type="domain" description="HTH tetR-type" evidence="3">
    <location>
        <begin position="22"/>
        <end position="82"/>
    </location>
</feature>
<evidence type="ECO:0000313" key="5">
    <source>
        <dbReference type="Proteomes" id="UP000199233"/>
    </source>
</evidence>
<reference evidence="4 5" key="1">
    <citation type="submission" date="2016-10" db="EMBL/GenBank/DDBJ databases">
        <authorList>
            <person name="de Groot N.N."/>
        </authorList>
    </citation>
    <scope>NUCLEOTIDE SEQUENCE [LARGE SCALE GENOMIC DNA]</scope>
    <source>
        <strain evidence="4 5">DSM 25927</strain>
    </source>
</reference>
<accession>A0A1H8ZN10</accession>
<dbReference type="PANTHER" id="PTHR43479:SF11">
    <property type="entry name" value="ACREF_ENVCD OPERON REPRESSOR-RELATED"/>
    <property type="match status" value="1"/>
</dbReference>
<dbReference type="SUPFAM" id="SSF46689">
    <property type="entry name" value="Homeodomain-like"/>
    <property type="match status" value="1"/>
</dbReference>
<dbReference type="Pfam" id="PF00440">
    <property type="entry name" value="TetR_N"/>
    <property type="match status" value="1"/>
</dbReference>
<gene>
    <name evidence="4" type="ORF">SAMN04488038_101105</name>
</gene>
<evidence type="ECO:0000256" key="2">
    <source>
        <dbReference type="PROSITE-ProRule" id="PRU00335"/>
    </source>
</evidence>
<proteinExistence type="predicted"/>
<dbReference type="InterPro" id="IPR050624">
    <property type="entry name" value="HTH-type_Tx_Regulator"/>
</dbReference>
<dbReference type="PROSITE" id="PS50977">
    <property type="entry name" value="HTH_TETR_2"/>
    <property type="match status" value="1"/>
</dbReference>
<protein>
    <submittedName>
        <fullName evidence="4">Transcriptional regulator, TetR family</fullName>
    </submittedName>
</protein>
<dbReference type="PANTHER" id="PTHR43479">
    <property type="entry name" value="ACREF/ENVCD OPERON REPRESSOR-RELATED"/>
    <property type="match status" value="1"/>
</dbReference>
<dbReference type="Gene3D" id="1.10.357.10">
    <property type="entry name" value="Tetracycline Repressor, domain 2"/>
    <property type="match status" value="1"/>
</dbReference>
<evidence type="ECO:0000256" key="1">
    <source>
        <dbReference type="ARBA" id="ARBA00023125"/>
    </source>
</evidence>
<dbReference type="Proteomes" id="UP000199233">
    <property type="component" value="Unassembled WGS sequence"/>
</dbReference>
<keyword evidence="1 2" id="KW-0238">DNA-binding</keyword>
<dbReference type="InterPro" id="IPR009057">
    <property type="entry name" value="Homeodomain-like_sf"/>
</dbReference>
<evidence type="ECO:0000259" key="3">
    <source>
        <dbReference type="PROSITE" id="PS50977"/>
    </source>
</evidence>
<dbReference type="EMBL" id="FOFS01000001">
    <property type="protein sequence ID" value="SEP65906.1"/>
    <property type="molecule type" value="Genomic_DNA"/>
</dbReference>
<feature type="DNA-binding region" description="H-T-H motif" evidence="2">
    <location>
        <begin position="45"/>
        <end position="64"/>
    </location>
</feature>
<organism evidence="4 5">
    <name type="scientific">Solimonas aquatica</name>
    <dbReference type="NCBI Taxonomy" id="489703"/>
    <lineage>
        <taxon>Bacteria</taxon>
        <taxon>Pseudomonadati</taxon>
        <taxon>Pseudomonadota</taxon>
        <taxon>Gammaproteobacteria</taxon>
        <taxon>Nevskiales</taxon>
        <taxon>Nevskiaceae</taxon>
        <taxon>Solimonas</taxon>
    </lineage>
</organism>
<name>A0A1H8ZN10_9GAMM</name>
<dbReference type="GO" id="GO:0003677">
    <property type="term" value="F:DNA binding"/>
    <property type="evidence" value="ECO:0007669"/>
    <property type="project" value="UniProtKB-UniRule"/>
</dbReference>
<dbReference type="STRING" id="489703.SAMN04488038_101105"/>
<evidence type="ECO:0000313" key="4">
    <source>
        <dbReference type="EMBL" id="SEP65906.1"/>
    </source>
</evidence>
<dbReference type="AlphaFoldDB" id="A0A1H8ZN10"/>
<dbReference type="RefSeq" id="WP_177188770.1">
    <property type="nucleotide sequence ID" value="NZ_FOFS01000001.1"/>
</dbReference>